<keyword evidence="2 7" id="KW-0699">rRNA-binding</keyword>
<proteinExistence type="inferred from homology"/>
<comment type="function">
    <text evidence="7">Binds to the 23S rRNA.</text>
</comment>
<dbReference type="AlphaFoldDB" id="A0A0A0BLJ6"/>
<dbReference type="NCBIfam" id="TIGR00158">
    <property type="entry name" value="L9"/>
    <property type="match status" value="1"/>
</dbReference>
<dbReference type="PROSITE" id="PS00651">
    <property type="entry name" value="RIBOSOMAL_L9"/>
    <property type="match status" value="1"/>
</dbReference>
<evidence type="ECO:0000256" key="5">
    <source>
        <dbReference type="ARBA" id="ARBA00023274"/>
    </source>
</evidence>
<name>A0A0A0BLJ6_9CELL</name>
<reference evidence="9 10" key="1">
    <citation type="submission" date="2013-08" db="EMBL/GenBank/DDBJ databases">
        <title>Genome sequencing of Cellulomonas bogoriensis 69B4.</title>
        <authorList>
            <person name="Chen F."/>
            <person name="Li Y."/>
            <person name="Wang G."/>
        </authorList>
    </citation>
    <scope>NUCLEOTIDE SEQUENCE [LARGE SCALE GENOMIC DNA]</scope>
    <source>
        <strain evidence="9 10">69B4</strain>
    </source>
</reference>
<keyword evidence="10" id="KW-1185">Reference proteome</keyword>
<evidence type="ECO:0000313" key="10">
    <source>
        <dbReference type="Proteomes" id="UP000054314"/>
    </source>
</evidence>
<dbReference type="Pfam" id="PF01281">
    <property type="entry name" value="Ribosomal_L9_N"/>
    <property type="match status" value="1"/>
</dbReference>
<dbReference type="Gene3D" id="3.40.5.10">
    <property type="entry name" value="Ribosomal protein L9, N-terminal domain"/>
    <property type="match status" value="1"/>
</dbReference>
<dbReference type="RefSeq" id="WP_035062289.1">
    <property type="nucleotide sequence ID" value="NZ_AXCZ01000193.1"/>
</dbReference>
<dbReference type="SUPFAM" id="SSF55658">
    <property type="entry name" value="L9 N-domain-like"/>
    <property type="match status" value="1"/>
</dbReference>
<accession>A0A0A0BLJ6</accession>
<dbReference type="Pfam" id="PF03948">
    <property type="entry name" value="Ribosomal_L9_C"/>
    <property type="match status" value="1"/>
</dbReference>
<dbReference type="PANTHER" id="PTHR21368">
    <property type="entry name" value="50S RIBOSOMAL PROTEIN L9"/>
    <property type="match status" value="1"/>
</dbReference>
<dbReference type="GO" id="GO:0003735">
    <property type="term" value="F:structural constituent of ribosome"/>
    <property type="evidence" value="ECO:0007669"/>
    <property type="project" value="InterPro"/>
</dbReference>
<evidence type="ECO:0000259" key="8">
    <source>
        <dbReference type="PROSITE" id="PS00651"/>
    </source>
</evidence>
<dbReference type="EMBL" id="AXCZ01000193">
    <property type="protein sequence ID" value="KGM09398.1"/>
    <property type="molecule type" value="Genomic_DNA"/>
</dbReference>
<dbReference type="InterPro" id="IPR020070">
    <property type="entry name" value="Ribosomal_bL9_N"/>
</dbReference>
<dbReference type="InterPro" id="IPR000244">
    <property type="entry name" value="Ribosomal_bL9"/>
</dbReference>
<dbReference type="InterPro" id="IPR020069">
    <property type="entry name" value="Ribosomal_bL9_C"/>
</dbReference>
<dbReference type="FunFam" id="3.40.5.10:FF:000003">
    <property type="entry name" value="50S ribosomal protein L9"/>
    <property type="match status" value="1"/>
</dbReference>
<dbReference type="GO" id="GO:0019843">
    <property type="term" value="F:rRNA binding"/>
    <property type="evidence" value="ECO:0007669"/>
    <property type="project" value="UniProtKB-UniRule"/>
</dbReference>
<organism evidence="9 10">
    <name type="scientific">Cellulomonas bogoriensis 69B4 = DSM 16987</name>
    <dbReference type="NCBI Taxonomy" id="1386082"/>
    <lineage>
        <taxon>Bacteria</taxon>
        <taxon>Bacillati</taxon>
        <taxon>Actinomycetota</taxon>
        <taxon>Actinomycetes</taxon>
        <taxon>Micrococcales</taxon>
        <taxon>Cellulomonadaceae</taxon>
        <taxon>Cellulomonas</taxon>
    </lineage>
</organism>
<keyword evidence="5 7" id="KW-0687">Ribonucleoprotein</keyword>
<evidence type="ECO:0000256" key="6">
    <source>
        <dbReference type="ARBA" id="ARBA00035292"/>
    </source>
</evidence>
<dbReference type="OrthoDB" id="9788336at2"/>
<evidence type="ECO:0000256" key="2">
    <source>
        <dbReference type="ARBA" id="ARBA00022730"/>
    </source>
</evidence>
<dbReference type="SUPFAM" id="SSF55653">
    <property type="entry name" value="Ribosomal protein L9 C-domain"/>
    <property type="match status" value="1"/>
</dbReference>
<dbReference type="HAMAP" id="MF_00503">
    <property type="entry name" value="Ribosomal_bL9"/>
    <property type="match status" value="1"/>
</dbReference>
<keyword evidence="3 7" id="KW-0694">RNA-binding</keyword>
<dbReference type="InterPro" id="IPR020594">
    <property type="entry name" value="Ribosomal_bL9_bac/chp"/>
</dbReference>
<keyword evidence="4 7" id="KW-0689">Ribosomal protein</keyword>
<evidence type="ECO:0000313" key="9">
    <source>
        <dbReference type="EMBL" id="KGM09398.1"/>
    </source>
</evidence>
<dbReference type="Proteomes" id="UP000054314">
    <property type="component" value="Unassembled WGS sequence"/>
</dbReference>
<gene>
    <name evidence="7" type="primary">rplI</name>
    <name evidence="9" type="ORF">N869_07230</name>
</gene>
<dbReference type="InterPro" id="IPR036935">
    <property type="entry name" value="Ribosomal_bL9_N_sf"/>
</dbReference>
<dbReference type="InterPro" id="IPR036791">
    <property type="entry name" value="Ribosomal_bL9_C_sf"/>
</dbReference>
<feature type="domain" description="Ribosomal protein L9" evidence="8">
    <location>
        <begin position="14"/>
        <end position="41"/>
    </location>
</feature>
<dbReference type="GO" id="GO:1990904">
    <property type="term" value="C:ribonucleoprotein complex"/>
    <property type="evidence" value="ECO:0007669"/>
    <property type="project" value="UniProtKB-KW"/>
</dbReference>
<evidence type="ECO:0000256" key="1">
    <source>
        <dbReference type="ARBA" id="ARBA00010605"/>
    </source>
</evidence>
<evidence type="ECO:0000256" key="4">
    <source>
        <dbReference type="ARBA" id="ARBA00022980"/>
    </source>
</evidence>
<sequence length="150" mass="15868">MAKLILTHEVTGLGAPGDVVDVKDGYARNYLLPRGLATGWSKGAEKQIAGIRKARKAREIATLDEARAVRDSLQSKPVVVTARAGASGRLFGAITTSDIADAVTASGGPSIDKRKVEIGQPIKSLGEFQVQVRLHEDVSAQIDVRVVPEA</sequence>
<dbReference type="InterPro" id="IPR009027">
    <property type="entry name" value="Ribosomal_bL9/RNase_H1_N"/>
</dbReference>
<comment type="caution">
    <text evidence="9">The sequence shown here is derived from an EMBL/GenBank/DDBJ whole genome shotgun (WGS) entry which is preliminary data.</text>
</comment>
<dbReference type="GO" id="GO:0005840">
    <property type="term" value="C:ribosome"/>
    <property type="evidence" value="ECO:0007669"/>
    <property type="project" value="UniProtKB-KW"/>
</dbReference>
<evidence type="ECO:0000256" key="7">
    <source>
        <dbReference type="HAMAP-Rule" id="MF_00503"/>
    </source>
</evidence>
<dbReference type="Gene3D" id="3.10.430.100">
    <property type="entry name" value="Ribosomal protein L9, C-terminal domain"/>
    <property type="match status" value="1"/>
</dbReference>
<dbReference type="GO" id="GO:0006412">
    <property type="term" value="P:translation"/>
    <property type="evidence" value="ECO:0007669"/>
    <property type="project" value="UniProtKB-UniRule"/>
</dbReference>
<comment type="similarity">
    <text evidence="1 7">Belongs to the bacterial ribosomal protein bL9 family.</text>
</comment>
<evidence type="ECO:0000256" key="3">
    <source>
        <dbReference type="ARBA" id="ARBA00022884"/>
    </source>
</evidence>
<protein>
    <recommendedName>
        <fullName evidence="6 7">Large ribosomal subunit protein bL9</fullName>
    </recommendedName>
</protein>